<evidence type="ECO:0000313" key="4">
    <source>
        <dbReference type="Proteomes" id="UP001302477"/>
    </source>
</evidence>
<dbReference type="Pfam" id="PF00753">
    <property type="entry name" value="Lactamase_B"/>
    <property type="match status" value="1"/>
</dbReference>
<reference evidence="3 4" key="1">
    <citation type="submission" date="2023-10" db="EMBL/GenBank/DDBJ databases">
        <title>Description of Microbulbifer bruguierae sp. nov., isolated from the sediments of mangrove plant Bruguiera sexangula and comparative genomic analyses of the genus Microbulbifer.</title>
        <authorList>
            <person name="Long M."/>
        </authorList>
    </citation>
    <scope>NUCLEOTIDE SEQUENCE [LARGE SCALE GENOMIC DNA]</scope>
    <source>
        <strain evidence="3 4">SPO729</strain>
    </source>
</reference>
<protein>
    <submittedName>
        <fullName evidence="3">MBL fold metallo-hydrolase</fullName>
    </submittedName>
</protein>
<dbReference type="InterPro" id="IPR001279">
    <property type="entry name" value="Metallo-B-lactamas"/>
</dbReference>
<dbReference type="RefSeq" id="WP_318953215.1">
    <property type="nucleotide sequence ID" value="NZ_CP137555.1"/>
</dbReference>
<dbReference type="InterPro" id="IPR050855">
    <property type="entry name" value="NDM-1-like"/>
</dbReference>
<proteinExistence type="predicted"/>
<dbReference type="PANTHER" id="PTHR42951:SF20">
    <property type="entry name" value="BETA LACTAMASE"/>
    <property type="match status" value="1"/>
</dbReference>
<dbReference type="KEGG" id="mpaf:R5R33_13450"/>
<dbReference type="AlphaFoldDB" id="A0AAU0MY39"/>
<feature type="domain" description="Metallo-beta-lactamase" evidence="2">
    <location>
        <begin position="71"/>
        <end position="261"/>
    </location>
</feature>
<feature type="signal peptide" evidence="1">
    <location>
        <begin position="1"/>
        <end position="32"/>
    </location>
</feature>
<keyword evidence="1" id="KW-0732">Signal</keyword>
<dbReference type="InterPro" id="IPR036866">
    <property type="entry name" value="RibonucZ/Hydroxyglut_hydro"/>
</dbReference>
<gene>
    <name evidence="3" type="ORF">R5R33_13450</name>
</gene>
<keyword evidence="4" id="KW-1185">Reference proteome</keyword>
<dbReference type="SMART" id="SM00849">
    <property type="entry name" value="Lactamase_B"/>
    <property type="match status" value="1"/>
</dbReference>
<name>A0AAU0MY39_9GAMM</name>
<dbReference type="EMBL" id="CP137555">
    <property type="protein sequence ID" value="WOX04739.1"/>
    <property type="molecule type" value="Genomic_DNA"/>
</dbReference>
<organism evidence="3 4">
    <name type="scientific">Microbulbifer pacificus</name>
    <dbReference type="NCBI Taxonomy" id="407164"/>
    <lineage>
        <taxon>Bacteria</taxon>
        <taxon>Pseudomonadati</taxon>
        <taxon>Pseudomonadota</taxon>
        <taxon>Gammaproteobacteria</taxon>
        <taxon>Cellvibrionales</taxon>
        <taxon>Microbulbiferaceae</taxon>
        <taxon>Microbulbifer</taxon>
    </lineage>
</organism>
<feature type="chain" id="PRO_5043972746" evidence="1">
    <location>
        <begin position="33"/>
        <end position="335"/>
    </location>
</feature>
<dbReference type="SUPFAM" id="SSF56281">
    <property type="entry name" value="Metallo-hydrolase/oxidoreductase"/>
    <property type="match status" value="1"/>
</dbReference>
<sequence>MRINIIRRRSGYSRKLALAASIALLIGNTCNSATPAASASAIHLTPVQISENSWYFEGVAGLASADNQGFMSNSGFVITENGVVVYDALATPALAQAMLDAIAKLTALPVTHVIVSHYHADHIYGLQVLKDAGATVIAKRSGQTYIGSEHAQRRLQQRRESLSPWVNDKTRLIGADIWLDFQTGPRYRLQLGDIAIDIIDGGFSHSPDDILLSIPSESVLFAGDIFSSGRLPFLVDGNTETWLHSMEAIAKLGATVIVPGHGHASKNPADDIQLNTHYIRFLRQQMGAAAEELRSFNDAYDATDWSEFRDVALFDAANRRNAYHVFLEMQQALFE</sequence>
<evidence type="ECO:0000256" key="1">
    <source>
        <dbReference type="SAM" id="SignalP"/>
    </source>
</evidence>
<dbReference type="CDD" id="cd16282">
    <property type="entry name" value="metallo-hydrolase-like_MBL-fold"/>
    <property type="match status" value="1"/>
</dbReference>
<dbReference type="Gene3D" id="3.60.15.10">
    <property type="entry name" value="Ribonuclease Z/Hydroxyacylglutathione hydrolase-like"/>
    <property type="match status" value="1"/>
</dbReference>
<evidence type="ECO:0000313" key="3">
    <source>
        <dbReference type="EMBL" id="WOX04739.1"/>
    </source>
</evidence>
<dbReference type="PANTHER" id="PTHR42951">
    <property type="entry name" value="METALLO-BETA-LACTAMASE DOMAIN-CONTAINING"/>
    <property type="match status" value="1"/>
</dbReference>
<accession>A0AAU0MY39</accession>
<evidence type="ECO:0000259" key="2">
    <source>
        <dbReference type="SMART" id="SM00849"/>
    </source>
</evidence>
<dbReference type="Proteomes" id="UP001302477">
    <property type="component" value="Chromosome"/>
</dbReference>